<evidence type="ECO:0000313" key="3">
    <source>
        <dbReference type="EMBL" id="KIY73624.1"/>
    </source>
</evidence>
<sequence>MSNDDQPTKSTSLADALMATVPDRRKTGANRKETVGKRAQYMRERKARQDEEDRERERADARARAKLRYDRMRKLVKLLALDPLPEQPHAFKHEAHMDNVQWSEDKLQYADTKQTSGIDEHAGQPAPKPNPNSRHGPVEVSSVGVDTLSQWLLRPNLHFYEVEKNADALAEYQKVEKELAGAPVPGWHPVVANALRISEPGEYMFMNHGKLVAAVRITPMPQVPHRVKQAMGTMVDYCRLVRPISSNAAMNRVKNKCGIMCALGWHPAYQKNKNIAAYGPNGLETWGDLIDFHDKELPTELYEVYLERFKSLCAGNLDALITAAREAGAPNLGLRNWSGSSDELHLAGANVLTLTYDGFCNTAHRDKDKSPQAFGMWWTGKVTNDRQEYLHETTSHSKVRGGGFYFPEYEILVDFENTGDSLVEVFWQGCLDYHVTLGAEESNDATRWGTSIQLTKSVADRTAQLVKAPNGKKVFTVDKYSVTYGRPVKPQ</sequence>
<dbReference type="Pfam" id="PF20515">
    <property type="entry name" value="2OG-FeII_Oxy_6"/>
    <property type="match status" value="1"/>
</dbReference>
<feature type="region of interest" description="Disordered" evidence="1">
    <location>
        <begin position="117"/>
        <end position="140"/>
    </location>
</feature>
<feature type="compositionally biased region" description="Basic and acidic residues" evidence="1">
    <location>
        <begin position="22"/>
        <end position="58"/>
    </location>
</feature>
<evidence type="ECO:0000313" key="4">
    <source>
        <dbReference type="Proteomes" id="UP000054007"/>
    </source>
</evidence>
<dbReference type="EMBL" id="KN880435">
    <property type="protein sequence ID" value="KIY73624.1"/>
    <property type="molecule type" value="Genomic_DNA"/>
</dbReference>
<feature type="compositionally biased region" description="Polar residues" evidence="1">
    <location>
        <begin position="1"/>
        <end position="13"/>
    </location>
</feature>
<dbReference type="AlphaFoldDB" id="A0A0D7BTW9"/>
<accession>A0A0D7BTW9</accession>
<feature type="region of interest" description="Disordered" evidence="1">
    <location>
        <begin position="1"/>
        <end position="58"/>
    </location>
</feature>
<proteinExistence type="predicted"/>
<evidence type="ECO:0000256" key="1">
    <source>
        <dbReference type="SAM" id="MobiDB-lite"/>
    </source>
</evidence>
<evidence type="ECO:0000259" key="2">
    <source>
        <dbReference type="Pfam" id="PF20515"/>
    </source>
</evidence>
<dbReference type="OrthoDB" id="3132747at2759"/>
<gene>
    <name evidence="3" type="ORF">CYLTODRAFT_485470</name>
</gene>
<organism evidence="3 4">
    <name type="scientific">Cylindrobasidium torrendii FP15055 ss-10</name>
    <dbReference type="NCBI Taxonomy" id="1314674"/>
    <lineage>
        <taxon>Eukaryota</taxon>
        <taxon>Fungi</taxon>
        <taxon>Dikarya</taxon>
        <taxon>Basidiomycota</taxon>
        <taxon>Agaricomycotina</taxon>
        <taxon>Agaricomycetes</taxon>
        <taxon>Agaricomycetidae</taxon>
        <taxon>Agaricales</taxon>
        <taxon>Marasmiineae</taxon>
        <taxon>Physalacriaceae</taxon>
        <taxon>Cylindrobasidium</taxon>
    </lineage>
</organism>
<dbReference type="Proteomes" id="UP000054007">
    <property type="component" value="Unassembled WGS sequence"/>
</dbReference>
<keyword evidence="4" id="KW-1185">Reference proteome</keyword>
<reference evidence="3 4" key="1">
    <citation type="journal article" date="2015" name="Fungal Genet. Biol.">
        <title>Evolution of novel wood decay mechanisms in Agaricales revealed by the genome sequences of Fistulina hepatica and Cylindrobasidium torrendii.</title>
        <authorList>
            <person name="Floudas D."/>
            <person name="Held B.W."/>
            <person name="Riley R."/>
            <person name="Nagy L.G."/>
            <person name="Koehler G."/>
            <person name="Ransdell A.S."/>
            <person name="Younus H."/>
            <person name="Chow J."/>
            <person name="Chiniquy J."/>
            <person name="Lipzen A."/>
            <person name="Tritt A."/>
            <person name="Sun H."/>
            <person name="Haridas S."/>
            <person name="LaButti K."/>
            <person name="Ohm R.A."/>
            <person name="Kues U."/>
            <person name="Blanchette R.A."/>
            <person name="Grigoriev I.V."/>
            <person name="Minto R.E."/>
            <person name="Hibbett D.S."/>
        </authorList>
    </citation>
    <scope>NUCLEOTIDE SEQUENCE [LARGE SCALE GENOMIC DNA]</scope>
    <source>
        <strain evidence="3 4">FP15055 ss-10</strain>
    </source>
</reference>
<name>A0A0D7BTW9_9AGAR</name>
<protein>
    <recommendedName>
        <fullName evidence="2">Tet-like 2OG-Fe(II) oxygenase domain-containing protein</fullName>
    </recommendedName>
</protein>
<dbReference type="InterPro" id="IPR046798">
    <property type="entry name" value="2OG-FeII_Oxy_6"/>
</dbReference>
<feature type="domain" description="Tet-like 2OG-Fe(II) oxygenase" evidence="2">
    <location>
        <begin position="242"/>
        <end position="438"/>
    </location>
</feature>